<keyword evidence="3 5" id="KW-0807">Transducer</keyword>
<dbReference type="PROSITE" id="PS50111">
    <property type="entry name" value="CHEMOTAXIS_TRANSDUC_2"/>
    <property type="match status" value="1"/>
</dbReference>
<evidence type="ECO:0000256" key="3">
    <source>
        <dbReference type="ARBA" id="ARBA00023224"/>
    </source>
</evidence>
<comment type="similarity">
    <text evidence="4">Belongs to the methyl-accepting chemotaxis (MCP) protein family.</text>
</comment>
<comment type="caution">
    <text evidence="9">The sequence shown here is derived from an EMBL/GenBank/DDBJ whole genome shotgun (WGS) entry which is preliminary data.</text>
</comment>
<evidence type="ECO:0000256" key="4">
    <source>
        <dbReference type="ARBA" id="ARBA00029447"/>
    </source>
</evidence>
<keyword evidence="10" id="KW-1185">Reference proteome</keyword>
<gene>
    <name evidence="9" type="ORF">OJ962_09880</name>
</gene>
<proteinExistence type="inferred from homology"/>
<feature type="domain" description="Methyl-accepting transducer" evidence="7">
    <location>
        <begin position="322"/>
        <end position="558"/>
    </location>
</feature>
<dbReference type="SMART" id="SM00283">
    <property type="entry name" value="MA"/>
    <property type="match status" value="1"/>
</dbReference>
<dbReference type="InterPro" id="IPR024478">
    <property type="entry name" value="HlyB_4HB_MCP"/>
</dbReference>
<evidence type="ECO:0000259" key="8">
    <source>
        <dbReference type="PROSITE" id="PS50885"/>
    </source>
</evidence>
<evidence type="ECO:0000256" key="1">
    <source>
        <dbReference type="ARBA" id="ARBA00022692"/>
    </source>
</evidence>
<evidence type="ECO:0000313" key="10">
    <source>
        <dbReference type="Proteomes" id="UP001147700"/>
    </source>
</evidence>
<dbReference type="SUPFAM" id="SSF58104">
    <property type="entry name" value="Methyl-accepting chemotaxis protein (MCP) signaling domain"/>
    <property type="match status" value="1"/>
</dbReference>
<keyword evidence="1 6" id="KW-0812">Transmembrane</keyword>
<feature type="transmembrane region" description="Helical" evidence="6">
    <location>
        <begin position="195"/>
        <end position="213"/>
    </location>
</feature>
<keyword evidence="6" id="KW-0472">Membrane</keyword>
<accession>A0ABT4RH14</accession>
<dbReference type="EMBL" id="JAPCID010000011">
    <property type="protein sequence ID" value="MDA0137807.1"/>
    <property type="molecule type" value="Genomic_DNA"/>
</dbReference>
<dbReference type="Pfam" id="PF12729">
    <property type="entry name" value="4HB_MCP_1"/>
    <property type="match status" value="1"/>
</dbReference>
<dbReference type="CDD" id="cd06225">
    <property type="entry name" value="HAMP"/>
    <property type="match status" value="1"/>
</dbReference>
<reference evidence="9" key="1">
    <citation type="submission" date="2022-10" db="EMBL/GenBank/DDBJ databases">
        <title>The WGS of Solirubrobacter sp. CPCC 204708.</title>
        <authorList>
            <person name="Jiang Z."/>
        </authorList>
    </citation>
    <scope>NUCLEOTIDE SEQUENCE</scope>
    <source>
        <strain evidence="9">CPCC 204708</strain>
    </source>
</reference>
<dbReference type="PRINTS" id="PR00260">
    <property type="entry name" value="CHEMTRNSDUCR"/>
</dbReference>
<organism evidence="9 10">
    <name type="scientific">Solirubrobacter deserti</name>
    <dbReference type="NCBI Taxonomy" id="2282478"/>
    <lineage>
        <taxon>Bacteria</taxon>
        <taxon>Bacillati</taxon>
        <taxon>Actinomycetota</taxon>
        <taxon>Thermoleophilia</taxon>
        <taxon>Solirubrobacterales</taxon>
        <taxon>Solirubrobacteraceae</taxon>
        <taxon>Solirubrobacter</taxon>
    </lineage>
</organism>
<evidence type="ECO:0000259" key="7">
    <source>
        <dbReference type="PROSITE" id="PS50111"/>
    </source>
</evidence>
<protein>
    <submittedName>
        <fullName evidence="9">Methyl-accepting chemotaxis protein</fullName>
    </submittedName>
</protein>
<evidence type="ECO:0000313" key="9">
    <source>
        <dbReference type="EMBL" id="MDA0137807.1"/>
    </source>
</evidence>
<dbReference type="Gene3D" id="1.10.287.950">
    <property type="entry name" value="Methyl-accepting chemotaxis protein"/>
    <property type="match status" value="1"/>
</dbReference>
<evidence type="ECO:0000256" key="2">
    <source>
        <dbReference type="ARBA" id="ARBA00022989"/>
    </source>
</evidence>
<dbReference type="PANTHER" id="PTHR32089:SF112">
    <property type="entry name" value="LYSOZYME-LIKE PROTEIN-RELATED"/>
    <property type="match status" value="1"/>
</dbReference>
<dbReference type="InterPro" id="IPR003660">
    <property type="entry name" value="HAMP_dom"/>
</dbReference>
<dbReference type="CDD" id="cd11386">
    <property type="entry name" value="MCP_signal"/>
    <property type="match status" value="1"/>
</dbReference>
<dbReference type="PANTHER" id="PTHR32089">
    <property type="entry name" value="METHYL-ACCEPTING CHEMOTAXIS PROTEIN MCPB"/>
    <property type="match status" value="1"/>
</dbReference>
<evidence type="ECO:0000256" key="5">
    <source>
        <dbReference type="PROSITE-ProRule" id="PRU00284"/>
    </source>
</evidence>
<dbReference type="InterPro" id="IPR004089">
    <property type="entry name" value="MCPsignal_dom"/>
</dbReference>
<dbReference type="Proteomes" id="UP001147700">
    <property type="component" value="Unassembled WGS sequence"/>
</dbReference>
<dbReference type="Gene3D" id="1.10.8.500">
    <property type="entry name" value="HAMP domain in histidine kinase"/>
    <property type="match status" value="1"/>
</dbReference>
<dbReference type="InterPro" id="IPR004090">
    <property type="entry name" value="Chemotax_Me-accpt_rcpt"/>
</dbReference>
<dbReference type="PROSITE" id="PS50885">
    <property type="entry name" value="HAMP"/>
    <property type="match status" value="1"/>
</dbReference>
<name>A0ABT4RH14_9ACTN</name>
<keyword evidence="2 6" id="KW-1133">Transmembrane helix</keyword>
<dbReference type="Pfam" id="PF00015">
    <property type="entry name" value="MCPsignal"/>
    <property type="match status" value="1"/>
</dbReference>
<sequence>MSFIPTRIGLRGKLMAGSAVLLAFTGTVGAFGVHDMNTANHHADTLFTGSAEPLAELGTARAKFNENRAFANNHILESTAAEKAKVEAKIKANVQVVDSNLAKVKDSVRGNAELAREFEAVTAGIASYRANRDKVIEFSNAGRAEEAYAYNKAEAVPDAAVVAEAFTKLFEGKVAQGQEAYAQIEADAVTSRNHALVIIFAAIVVGFGLAFWFSSKIVKTVREIQHRLTMLRDNCTADLAKALDRVAHGDLTVEVEPVTPLLERTSNDEIGDIAESVGAIRNATVASVAAYNDMRAKLADTISQLSEQAQTVAAASQQMAATSDETGRAVSEIAAAVTEVAHGAERQVRGVEATREAVQQAALSASTSAEVALQTAQAADEARNVALEGVSAAESASAAMREVAESSAAVGGAINSLTERSERIGGIVGTITGLAEQTNLLALNAAIEAARAGEQGRGFAVVAEEVRKLAEESQGAAAEISALIGEMQAETARVVGVVEDGTQRTQDGVQTVARTREAFEAIGGAVEDMAARVAEISTAVDQISSEASRAENEVVEVAAVAEESSASAEQVSASTQQTSASAQEIAASAQTLSGTAEHLNSLVARFTVAA</sequence>
<evidence type="ECO:0000256" key="6">
    <source>
        <dbReference type="SAM" id="Phobius"/>
    </source>
</evidence>
<feature type="domain" description="HAMP" evidence="8">
    <location>
        <begin position="238"/>
        <end position="289"/>
    </location>
</feature>
<dbReference type="RefSeq" id="WP_202952927.1">
    <property type="nucleotide sequence ID" value="NZ_JAPCID010000011.1"/>
</dbReference>